<dbReference type="PANTHER" id="PTHR14773:SF0">
    <property type="entry name" value="WD REPEAT-CONTAINING PROTEIN 76"/>
    <property type="match status" value="1"/>
</dbReference>
<keyword evidence="4" id="KW-0227">DNA damage</keyword>
<dbReference type="PROSITE" id="PS50082">
    <property type="entry name" value="WD_REPEATS_2"/>
    <property type="match status" value="1"/>
</dbReference>
<evidence type="ECO:0000256" key="1">
    <source>
        <dbReference type="ARBA" id="ARBA00005434"/>
    </source>
</evidence>
<dbReference type="InterPro" id="IPR019775">
    <property type="entry name" value="WD40_repeat_CS"/>
</dbReference>
<keyword evidence="3" id="KW-0677">Repeat</keyword>
<dbReference type="InterPro" id="IPR050853">
    <property type="entry name" value="WD_repeat_DNA-damage-binding"/>
</dbReference>
<evidence type="ECO:0000256" key="7">
    <source>
        <dbReference type="SAM" id="MobiDB-lite"/>
    </source>
</evidence>
<keyword evidence="9" id="KW-1185">Reference proteome</keyword>
<dbReference type="SUPFAM" id="SSF50978">
    <property type="entry name" value="WD40 repeat-like"/>
    <property type="match status" value="1"/>
</dbReference>
<evidence type="ECO:0000256" key="4">
    <source>
        <dbReference type="ARBA" id="ARBA00022763"/>
    </source>
</evidence>
<evidence type="ECO:0000256" key="5">
    <source>
        <dbReference type="ARBA" id="ARBA00023125"/>
    </source>
</evidence>
<comment type="caution">
    <text evidence="8">The sequence shown here is derived from an EMBL/GenBank/DDBJ whole genome shotgun (WGS) entry which is preliminary data.</text>
</comment>
<evidence type="ECO:0000313" key="8">
    <source>
        <dbReference type="EMBL" id="KAK8975842.1"/>
    </source>
</evidence>
<keyword evidence="5" id="KW-0238">DNA-binding</keyword>
<dbReference type="Proteomes" id="UP001396334">
    <property type="component" value="Unassembled WGS sequence"/>
</dbReference>
<evidence type="ECO:0000256" key="3">
    <source>
        <dbReference type="ARBA" id="ARBA00022737"/>
    </source>
</evidence>
<dbReference type="EMBL" id="JBBPBN010000139">
    <property type="protein sequence ID" value="KAK8975842.1"/>
    <property type="molecule type" value="Genomic_DNA"/>
</dbReference>
<feature type="region of interest" description="Disordered" evidence="7">
    <location>
        <begin position="1"/>
        <end position="45"/>
    </location>
</feature>
<name>A0ABR2NIM7_9ROSI</name>
<dbReference type="Pfam" id="PF00400">
    <property type="entry name" value="WD40"/>
    <property type="match status" value="2"/>
</dbReference>
<evidence type="ECO:0000256" key="2">
    <source>
        <dbReference type="ARBA" id="ARBA00022574"/>
    </source>
</evidence>
<sequence>MASQKLTETTTRRTNPVKKSTTQDPIITRQSLRPRGTPPDPADESIESISMIDAYRGIESEYNRVLVDTILSIAKETQIDFSVKEEFNGVKVVKNDDFCQNGALGSCKDDNFSESDPWRESLGLKPETVALVAPGKTTVVKFFPSSSTRMIAAGNKFGDISFWNVDCETEDGVYVYRTHSGPISGILIQQHSMSKIYSCGLDGFIRLMDAEKEVFDLVHSCDDAIHYFSQQPNDLASLYFAGGDGGLKVLDTRTGKSSRNWILHKDKINTISFNSHNSNIMATGSTDGTACIWDLRSTSSRRHETLKTVSHGEAVNSAYFSPSGSSLATTSLDNNVGIISGINFEDTSMIYHENSMKSSNLSFRGIWGWDDSYIFIGNMKRGVDVISPARSGTVATLPTPKGSAIPYRFDTHPYEVGMLAAANNSGQVSLWTP</sequence>
<dbReference type="InterPro" id="IPR015943">
    <property type="entry name" value="WD40/YVTN_repeat-like_dom_sf"/>
</dbReference>
<organism evidence="8 9">
    <name type="scientific">Hibiscus sabdariffa</name>
    <name type="common">roselle</name>
    <dbReference type="NCBI Taxonomy" id="183260"/>
    <lineage>
        <taxon>Eukaryota</taxon>
        <taxon>Viridiplantae</taxon>
        <taxon>Streptophyta</taxon>
        <taxon>Embryophyta</taxon>
        <taxon>Tracheophyta</taxon>
        <taxon>Spermatophyta</taxon>
        <taxon>Magnoliopsida</taxon>
        <taxon>eudicotyledons</taxon>
        <taxon>Gunneridae</taxon>
        <taxon>Pentapetalae</taxon>
        <taxon>rosids</taxon>
        <taxon>malvids</taxon>
        <taxon>Malvales</taxon>
        <taxon>Malvaceae</taxon>
        <taxon>Malvoideae</taxon>
        <taxon>Hibiscus</taxon>
    </lineage>
</organism>
<feature type="compositionally biased region" description="Polar residues" evidence="7">
    <location>
        <begin position="1"/>
        <end position="31"/>
    </location>
</feature>
<protein>
    <submittedName>
        <fullName evidence="8">Uncharacterized protein</fullName>
    </submittedName>
</protein>
<dbReference type="PANTHER" id="PTHR14773">
    <property type="entry name" value="WD REPEAT-CONTAINING PROTEIN 76"/>
    <property type="match status" value="1"/>
</dbReference>
<comment type="similarity">
    <text evidence="1">Belongs to the WD repeat DDB2/WDR76 family.</text>
</comment>
<evidence type="ECO:0000256" key="6">
    <source>
        <dbReference type="PROSITE-ProRule" id="PRU00221"/>
    </source>
</evidence>
<keyword evidence="2 6" id="KW-0853">WD repeat</keyword>
<evidence type="ECO:0000313" key="9">
    <source>
        <dbReference type="Proteomes" id="UP001396334"/>
    </source>
</evidence>
<gene>
    <name evidence="8" type="ORF">V6N11_057679</name>
</gene>
<feature type="repeat" description="WD" evidence="6">
    <location>
        <begin position="264"/>
        <end position="303"/>
    </location>
</feature>
<reference evidence="8 9" key="1">
    <citation type="journal article" date="2024" name="G3 (Bethesda)">
        <title>Genome assembly of Hibiscus sabdariffa L. provides insights into metabolisms of medicinal natural products.</title>
        <authorList>
            <person name="Kim T."/>
        </authorList>
    </citation>
    <scope>NUCLEOTIDE SEQUENCE [LARGE SCALE GENOMIC DNA]</scope>
    <source>
        <strain evidence="8">TK-2024</strain>
        <tissue evidence="8">Old leaves</tissue>
    </source>
</reference>
<dbReference type="InterPro" id="IPR001680">
    <property type="entry name" value="WD40_rpt"/>
</dbReference>
<dbReference type="InterPro" id="IPR036322">
    <property type="entry name" value="WD40_repeat_dom_sf"/>
</dbReference>
<proteinExistence type="inferred from homology"/>
<accession>A0ABR2NIM7</accession>
<dbReference type="Gene3D" id="2.130.10.10">
    <property type="entry name" value="YVTN repeat-like/Quinoprotein amine dehydrogenase"/>
    <property type="match status" value="1"/>
</dbReference>
<dbReference type="PROSITE" id="PS50294">
    <property type="entry name" value="WD_REPEATS_REGION"/>
    <property type="match status" value="1"/>
</dbReference>
<dbReference type="PROSITE" id="PS00678">
    <property type="entry name" value="WD_REPEATS_1"/>
    <property type="match status" value="1"/>
</dbReference>
<dbReference type="SMART" id="SM00320">
    <property type="entry name" value="WD40"/>
    <property type="match status" value="3"/>
</dbReference>